<dbReference type="InterPro" id="IPR054593">
    <property type="entry name" value="Beta-mannosidase-like_N2"/>
</dbReference>
<proteinExistence type="inferred from homology"/>
<comment type="similarity">
    <text evidence="3">Belongs to the glycosyl hydrolase 2 family.</text>
</comment>
<dbReference type="PANTHER" id="PTHR43730:SF1">
    <property type="entry name" value="BETA-MANNOSIDASE"/>
    <property type="match status" value="1"/>
</dbReference>
<name>A0A1B0CFL1_LUTLO</name>
<dbReference type="Gene3D" id="2.60.120.260">
    <property type="entry name" value="Galactose-binding domain-like"/>
    <property type="match status" value="1"/>
</dbReference>
<dbReference type="Gene3D" id="2.60.40.10">
    <property type="entry name" value="Immunoglobulins"/>
    <property type="match status" value="1"/>
</dbReference>
<keyword evidence="5" id="KW-0732">Signal</keyword>
<dbReference type="EC" id="3.2.1.25" evidence="4"/>
<keyword evidence="11" id="KW-0472">Membrane</keyword>
<dbReference type="Proteomes" id="UP000092461">
    <property type="component" value="Unassembled WGS sequence"/>
</dbReference>
<feature type="transmembrane region" description="Helical" evidence="11">
    <location>
        <begin position="6"/>
        <end position="26"/>
    </location>
</feature>
<dbReference type="GO" id="GO:0004567">
    <property type="term" value="F:beta-mannosidase activity"/>
    <property type="evidence" value="ECO:0007669"/>
    <property type="project" value="UniProtKB-EC"/>
</dbReference>
<evidence type="ECO:0000313" key="14">
    <source>
        <dbReference type="Proteomes" id="UP000092461"/>
    </source>
</evidence>
<keyword evidence="6" id="KW-0378">Hydrolase</keyword>
<evidence type="ECO:0000256" key="8">
    <source>
        <dbReference type="ARBA" id="ARBA00023228"/>
    </source>
</evidence>
<dbReference type="SUPFAM" id="SSF51445">
    <property type="entry name" value="(Trans)glycosidases"/>
    <property type="match status" value="2"/>
</dbReference>
<evidence type="ECO:0000256" key="1">
    <source>
        <dbReference type="ARBA" id="ARBA00000829"/>
    </source>
</evidence>
<dbReference type="InterPro" id="IPR008979">
    <property type="entry name" value="Galactose-bd-like_sf"/>
</dbReference>
<dbReference type="Gene3D" id="3.20.20.80">
    <property type="entry name" value="Glycosidases"/>
    <property type="match status" value="2"/>
</dbReference>
<dbReference type="InterPro" id="IPR036156">
    <property type="entry name" value="Beta-gal/glucu_dom_sf"/>
</dbReference>
<dbReference type="EMBL" id="AJWK01010167">
    <property type="status" value="NOT_ANNOTATED_CDS"/>
    <property type="molecule type" value="Genomic_DNA"/>
</dbReference>
<keyword evidence="14" id="KW-1185">Reference proteome</keyword>
<dbReference type="EMBL" id="AJWK01010164">
    <property type="status" value="NOT_ANNOTATED_CDS"/>
    <property type="molecule type" value="Genomic_DNA"/>
</dbReference>
<evidence type="ECO:0000256" key="10">
    <source>
        <dbReference type="ARBA" id="ARBA00033445"/>
    </source>
</evidence>
<keyword evidence="11" id="KW-0812">Transmembrane</keyword>
<dbReference type="AlphaFoldDB" id="A0A1B0CFL1"/>
<dbReference type="EnsemblMetazoa" id="LLOJ003132-RA">
    <property type="protein sequence ID" value="LLOJ003132-PA"/>
    <property type="gene ID" value="LLOJ003132"/>
</dbReference>
<evidence type="ECO:0000256" key="5">
    <source>
        <dbReference type="ARBA" id="ARBA00022729"/>
    </source>
</evidence>
<dbReference type="SUPFAM" id="SSF49303">
    <property type="entry name" value="beta-Galactosidase/glucuronidase domain"/>
    <property type="match status" value="1"/>
</dbReference>
<dbReference type="PANTHER" id="PTHR43730">
    <property type="entry name" value="BETA-MANNOSIDASE"/>
    <property type="match status" value="1"/>
</dbReference>
<dbReference type="VEuPathDB" id="VectorBase:LLOJ003132"/>
<evidence type="ECO:0000256" key="6">
    <source>
        <dbReference type="ARBA" id="ARBA00022801"/>
    </source>
</evidence>
<evidence type="ECO:0000256" key="2">
    <source>
        <dbReference type="ARBA" id="ARBA00004371"/>
    </source>
</evidence>
<dbReference type="EMBL" id="AJWK01010169">
    <property type="status" value="NOT_ANNOTATED_CDS"/>
    <property type="molecule type" value="Genomic_DNA"/>
</dbReference>
<keyword evidence="7" id="KW-0325">Glycoprotein</keyword>
<keyword evidence="11" id="KW-1133">Transmembrane helix</keyword>
<evidence type="ECO:0000259" key="12">
    <source>
        <dbReference type="Pfam" id="PF22666"/>
    </source>
</evidence>
<sequence length="990" mass="113902">MSFFWWSFGAMGSAASITILVLYFVVATSSSQLQLNSNWTLFNANSSIIIEEISLPSGVYTALQEAHHVDSVLYSYNDVNLRWIAMETWTYTLDFSVPKEIFNSEYIILTLHGVDTVAELTFNGVMLQTSTGKDELDNMFTRYRFDVKRYAEDPFFEGRSYISITIKSPVAAAKALAQKHLITPPECPPNVYHGECHMNFLRKMQASFSWDWGPAVPSDITVRLEEDLKEKVWHVEVVVYMEAGTALNTVHGDLRVILADFPGTKKELNLNEKTDKNGELAIKTTLDVQSKDVELWWPNGYGRQKLYVLQAVFDPRGMSSFYPMNQEQVTKSVKIGFRTIEVVQEVMDDDPSKGLSFFFRVNGVPIFMKGTNWIPSSILPEKSFTPSRVKQLLSAVKTSHMNMIRVWGGGIYEDDRFYELTDTYGILIWHDLMFACAMYPVFPDFLASVREEVRQNVRRIQSHPSVAIWATNNENEVALVQNWYQTSHDRKRFEEEYRKLYIDVVKAEVEANDPWRECLSSSPSNGRHTETEGWISKDPQDWHYVLLDSILSPSDNMSQMIDHRQHSPLRNFPMGILIRRHLPLESITGDPRTVLEAFIYFSQVSQAMAIKTETEVYRANRIGPMNTMGALFWQLNDVWVAPSWSSIEFNGNYKILQHWVRQFMAPLHIIPLVDRAKNVRIYIVRDSLGVNQTLTVKLHLYNWGGFDVMEKSGFIYFLIEDPAHRIISTNFIFPVKLRDAEGIQDPHIDVVIASTRCSFSVSQISLEVKARAPAIFVSQAMAIKTETEVYRANRIGPMNTMGALFWQLNDVWVAPSWSSIEFNGNYKILQHWVRQFMAPLHIIPLVDRAKNVRIYIVRDSLGVNQTLTVKLHLYNWGGFDVKLEKSWTLNMLRDAEGIQDPHIDVVIASTRCSFSVSQISLEVKARAPAIFVYLQIYNSEIPRYTLSKNGYIQLEPVQMIRLEFENDNCYTQLVKNDVRILTINDYLKTI</sequence>
<dbReference type="InterPro" id="IPR017853">
    <property type="entry name" value="GH"/>
</dbReference>
<dbReference type="Pfam" id="PF22666">
    <property type="entry name" value="Glyco_hydro_2_N2"/>
    <property type="match status" value="1"/>
</dbReference>
<comment type="subcellular location">
    <subcellularLocation>
        <location evidence="2">Lysosome</location>
    </subcellularLocation>
</comment>
<reference evidence="13" key="1">
    <citation type="submission" date="2020-05" db="UniProtKB">
        <authorList>
            <consortium name="EnsemblMetazoa"/>
        </authorList>
    </citation>
    <scope>IDENTIFICATION</scope>
    <source>
        <strain evidence="13">Jacobina</strain>
    </source>
</reference>
<dbReference type="VEuPathDB" id="VectorBase:LLONM1_009985"/>
<dbReference type="EMBL" id="AJWK01010168">
    <property type="status" value="NOT_ANNOTATED_CDS"/>
    <property type="molecule type" value="Genomic_DNA"/>
</dbReference>
<dbReference type="SUPFAM" id="SSF49785">
    <property type="entry name" value="Galactose-binding domain-like"/>
    <property type="match status" value="1"/>
</dbReference>
<dbReference type="EMBL" id="AJWK01010165">
    <property type="status" value="NOT_ANNOTATED_CDS"/>
    <property type="molecule type" value="Genomic_DNA"/>
</dbReference>
<organism evidence="13 14">
    <name type="scientific">Lutzomyia longipalpis</name>
    <name type="common">Sand fly</name>
    <dbReference type="NCBI Taxonomy" id="7200"/>
    <lineage>
        <taxon>Eukaryota</taxon>
        <taxon>Metazoa</taxon>
        <taxon>Ecdysozoa</taxon>
        <taxon>Arthropoda</taxon>
        <taxon>Hexapoda</taxon>
        <taxon>Insecta</taxon>
        <taxon>Pterygota</taxon>
        <taxon>Neoptera</taxon>
        <taxon>Endopterygota</taxon>
        <taxon>Diptera</taxon>
        <taxon>Nematocera</taxon>
        <taxon>Psychodoidea</taxon>
        <taxon>Psychodidae</taxon>
        <taxon>Lutzomyia</taxon>
        <taxon>Lutzomyia</taxon>
    </lineage>
</organism>
<dbReference type="GO" id="GO:0006516">
    <property type="term" value="P:glycoprotein catabolic process"/>
    <property type="evidence" value="ECO:0007669"/>
    <property type="project" value="TreeGrafter"/>
</dbReference>
<dbReference type="GO" id="GO:0005764">
    <property type="term" value="C:lysosome"/>
    <property type="evidence" value="ECO:0007669"/>
    <property type="project" value="UniProtKB-SubCell"/>
</dbReference>
<evidence type="ECO:0000256" key="4">
    <source>
        <dbReference type="ARBA" id="ARBA00012754"/>
    </source>
</evidence>
<keyword evidence="9" id="KW-0326">Glycosidase</keyword>
<comment type="catalytic activity">
    <reaction evidence="1">
        <text>Hydrolysis of terminal, non-reducing beta-D-mannose residues in beta-D-mannosides.</text>
        <dbReference type="EC" id="3.2.1.25"/>
    </reaction>
</comment>
<evidence type="ECO:0000256" key="11">
    <source>
        <dbReference type="SAM" id="Phobius"/>
    </source>
</evidence>
<dbReference type="FunFam" id="2.60.120.260:FF:000060">
    <property type="entry name" value="Probable beta-mannosidase"/>
    <property type="match status" value="1"/>
</dbReference>
<evidence type="ECO:0000256" key="9">
    <source>
        <dbReference type="ARBA" id="ARBA00023295"/>
    </source>
</evidence>
<dbReference type="InterPro" id="IPR013783">
    <property type="entry name" value="Ig-like_fold"/>
</dbReference>
<dbReference type="EMBL" id="AJWK01010166">
    <property type="status" value="NOT_ANNOTATED_CDS"/>
    <property type="molecule type" value="Genomic_DNA"/>
</dbReference>
<protein>
    <recommendedName>
        <fullName evidence="4">beta-mannosidase</fullName>
        <ecNumber evidence="4">3.2.1.25</ecNumber>
    </recommendedName>
    <alternativeName>
        <fullName evidence="10">Mannanase</fullName>
    </alternativeName>
</protein>
<keyword evidence="8" id="KW-0458">Lysosome</keyword>
<dbReference type="InterPro" id="IPR050887">
    <property type="entry name" value="Beta-mannosidase_GH2"/>
</dbReference>
<evidence type="ECO:0000256" key="7">
    <source>
        <dbReference type="ARBA" id="ARBA00023180"/>
    </source>
</evidence>
<evidence type="ECO:0000256" key="3">
    <source>
        <dbReference type="ARBA" id="ARBA00007401"/>
    </source>
</evidence>
<evidence type="ECO:0000313" key="13">
    <source>
        <dbReference type="EnsemblMetazoa" id="LLOJ003132-PA"/>
    </source>
</evidence>
<accession>A0A1B0CFL1</accession>
<feature type="domain" description="Beta-mannosidase-like galactose-binding" evidence="12">
    <location>
        <begin position="39"/>
        <end position="217"/>
    </location>
</feature>